<evidence type="ECO:0000313" key="1">
    <source>
        <dbReference type="EMBL" id="RHZ46347.1"/>
    </source>
</evidence>
<reference evidence="1 2" key="1">
    <citation type="submission" date="2018-08" db="EMBL/GenBank/DDBJ databases">
        <title>Genome and evolution of the arbuscular mycorrhizal fungus Diversispora epigaea (formerly Glomus versiforme) and its bacterial endosymbionts.</title>
        <authorList>
            <person name="Sun X."/>
            <person name="Fei Z."/>
            <person name="Harrison M."/>
        </authorList>
    </citation>
    <scope>NUCLEOTIDE SEQUENCE [LARGE SCALE GENOMIC DNA]</scope>
    <source>
        <strain evidence="1 2">IT104</strain>
    </source>
</reference>
<comment type="caution">
    <text evidence="1">The sequence shown here is derived from an EMBL/GenBank/DDBJ whole genome shotgun (WGS) entry which is preliminary data.</text>
</comment>
<organism evidence="1 2">
    <name type="scientific">Diversispora epigaea</name>
    <dbReference type="NCBI Taxonomy" id="1348612"/>
    <lineage>
        <taxon>Eukaryota</taxon>
        <taxon>Fungi</taxon>
        <taxon>Fungi incertae sedis</taxon>
        <taxon>Mucoromycota</taxon>
        <taxon>Glomeromycotina</taxon>
        <taxon>Glomeromycetes</taxon>
        <taxon>Diversisporales</taxon>
        <taxon>Diversisporaceae</taxon>
        <taxon>Diversispora</taxon>
    </lineage>
</organism>
<dbReference type="AlphaFoldDB" id="A0A397G6W8"/>
<proteinExistence type="predicted"/>
<dbReference type="EMBL" id="PQFF01000518">
    <property type="protein sequence ID" value="RHZ46347.1"/>
    <property type="molecule type" value="Genomic_DNA"/>
</dbReference>
<protein>
    <submittedName>
        <fullName evidence="1">Uncharacterized protein</fullName>
    </submittedName>
</protein>
<name>A0A397G6W8_9GLOM</name>
<dbReference type="Proteomes" id="UP000266861">
    <property type="component" value="Unassembled WGS sequence"/>
</dbReference>
<accession>A0A397G6W8</accession>
<sequence>MTLQNIARIESGSFHHANSTTLGKHYLLWNQYRDINNSCNRASSPTFVKKSEFTEDITISSTLLNLENWEIPAIEDHEEASTSLNFNDREWLDDIIKNNEIIK</sequence>
<keyword evidence="2" id="KW-1185">Reference proteome</keyword>
<gene>
    <name evidence="1" type="ORF">Glove_624g36</name>
</gene>
<evidence type="ECO:0000313" key="2">
    <source>
        <dbReference type="Proteomes" id="UP000266861"/>
    </source>
</evidence>